<dbReference type="GO" id="GO:0003676">
    <property type="term" value="F:nucleic acid binding"/>
    <property type="evidence" value="ECO:0007669"/>
    <property type="project" value="InterPro"/>
</dbReference>
<dbReference type="GO" id="GO:0008270">
    <property type="term" value="F:zinc ion binding"/>
    <property type="evidence" value="ECO:0007669"/>
    <property type="project" value="InterPro"/>
</dbReference>
<dbReference type="CDD" id="cd00085">
    <property type="entry name" value="HNHc"/>
    <property type="match status" value="1"/>
</dbReference>
<evidence type="ECO:0000313" key="3">
    <source>
        <dbReference type="Proteomes" id="UP000048965"/>
    </source>
</evidence>
<dbReference type="OrthoDB" id="9802901at2"/>
<dbReference type="GO" id="GO:0004519">
    <property type="term" value="F:endonuclease activity"/>
    <property type="evidence" value="ECO:0007669"/>
    <property type="project" value="InterPro"/>
</dbReference>
<comment type="caution">
    <text evidence="2">The sequence shown here is derived from an EMBL/GenBank/DDBJ whole genome shotgun (WGS) entry which is preliminary data.</text>
</comment>
<dbReference type="InterPro" id="IPR002711">
    <property type="entry name" value="HNH"/>
</dbReference>
<gene>
    <name evidence="2" type="ORF">TPA0598_01_04190</name>
</gene>
<evidence type="ECO:0000259" key="1">
    <source>
        <dbReference type="SMART" id="SM00507"/>
    </source>
</evidence>
<dbReference type="Proteomes" id="UP000048965">
    <property type="component" value="Unassembled WGS sequence"/>
</dbReference>
<name>A0A0P4R0G4_9ACTN</name>
<accession>A0A0P4R0G4</accession>
<evidence type="ECO:0000313" key="2">
    <source>
        <dbReference type="EMBL" id="GAO06048.1"/>
    </source>
</evidence>
<dbReference type="SMART" id="SM00507">
    <property type="entry name" value="HNHc"/>
    <property type="match status" value="1"/>
</dbReference>
<sequence>MSMPSKWEIAQFWEQGRNRDEFAPHLSLVEPCCFACGWFSECWEEKTPRARWRRARLERAHIVPRSLGGPDTADNLLLLCRPCHEDSPDWADPRQMARWIATRAERPSKEVETFQAWFAAASEAPEFRDAVASVATEQNAQERVMDLLQGLMAQAGTHFAVGTSPGTRVAVLRTAAERIRSWDKHGMSDG</sequence>
<feature type="domain" description="HNH nuclease" evidence="1">
    <location>
        <begin position="39"/>
        <end position="85"/>
    </location>
</feature>
<protein>
    <submittedName>
        <fullName evidence="2">HNH nuclease</fullName>
    </submittedName>
</protein>
<dbReference type="RefSeq" id="WP_078885505.1">
    <property type="nucleotide sequence ID" value="NZ_CP098437.1"/>
</dbReference>
<dbReference type="Pfam" id="PF01844">
    <property type="entry name" value="HNH"/>
    <property type="match status" value="1"/>
</dbReference>
<reference evidence="3" key="1">
    <citation type="submission" date="2014-09" db="EMBL/GenBank/DDBJ databases">
        <title>Whole genome shotgun sequence of Streptomyces sp. NBRC 110027.</title>
        <authorList>
            <person name="Komaki H."/>
            <person name="Ichikawa N."/>
            <person name="Katano-Makiyama Y."/>
            <person name="Hosoyama A."/>
            <person name="Hashimoto M."/>
            <person name="Uohara A."/>
            <person name="Kitahashi Y."/>
            <person name="Ohji S."/>
            <person name="Kimura A."/>
            <person name="Yamazoe A."/>
            <person name="Igarashi Y."/>
            <person name="Fujita N."/>
        </authorList>
    </citation>
    <scope>NUCLEOTIDE SEQUENCE [LARGE SCALE GENOMIC DNA]</scope>
    <source>
        <strain evidence="3">NBRC 110027</strain>
    </source>
</reference>
<dbReference type="EMBL" id="BBNO01000001">
    <property type="protein sequence ID" value="GAO06048.1"/>
    <property type="molecule type" value="Genomic_DNA"/>
</dbReference>
<dbReference type="AlphaFoldDB" id="A0A0P4R0G4"/>
<dbReference type="InterPro" id="IPR003615">
    <property type="entry name" value="HNH_nuc"/>
</dbReference>
<proteinExistence type="predicted"/>
<keyword evidence="3" id="KW-1185">Reference proteome</keyword>
<dbReference type="Gene3D" id="1.10.30.50">
    <property type="match status" value="1"/>
</dbReference>
<organism evidence="2 3">
    <name type="scientific">Streptomyces lydicamycinicus</name>
    <dbReference type="NCBI Taxonomy" id="1546107"/>
    <lineage>
        <taxon>Bacteria</taxon>
        <taxon>Bacillati</taxon>
        <taxon>Actinomycetota</taxon>
        <taxon>Actinomycetes</taxon>
        <taxon>Kitasatosporales</taxon>
        <taxon>Streptomycetaceae</taxon>
        <taxon>Streptomyces</taxon>
    </lineage>
</organism>
<reference evidence="2 3" key="2">
    <citation type="journal article" date="2015" name="Stand. Genomic Sci.">
        <title>Draft genome sequence of marine-derived Streptomyces sp. TP-A0598, a producer of anti-MRSA antibiotic lydicamycins.</title>
        <authorList>
            <person name="Komaki H."/>
            <person name="Ichikawa N."/>
            <person name="Hosoyama A."/>
            <person name="Fujita N."/>
            <person name="Igarashi Y."/>
        </authorList>
    </citation>
    <scope>NUCLEOTIDE SEQUENCE [LARGE SCALE GENOMIC DNA]</scope>
    <source>
        <strain evidence="2 3">NBRC 110027</strain>
    </source>
</reference>